<evidence type="ECO:0000256" key="4">
    <source>
        <dbReference type="ARBA" id="ARBA00022840"/>
    </source>
</evidence>
<keyword evidence="3" id="KW-0347">Helicase</keyword>
<keyword evidence="4" id="KW-0067">ATP-binding</keyword>
<evidence type="ECO:0000313" key="8">
    <source>
        <dbReference type="Proteomes" id="UP000183658"/>
    </source>
</evidence>
<dbReference type="Pfam" id="PF00176">
    <property type="entry name" value="SNF2-rel_dom"/>
    <property type="match status" value="1"/>
</dbReference>
<dbReference type="Pfam" id="PF00271">
    <property type="entry name" value="Helicase_C"/>
    <property type="match status" value="1"/>
</dbReference>
<dbReference type="Gene3D" id="3.40.50.10810">
    <property type="entry name" value="Tandem AAA-ATPase domain"/>
    <property type="match status" value="1"/>
</dbReference>
<dbReference type="OrthoDB" id="9814088at2"/>
<evidence type="ECO:0000259" key="6">
    <source>
        <dbReference type="PROSITE" id="PS51194"/>
    </source>
</evidence>
<evidence type="ECO:0000256" key="3">
    <source>
        <dbReference type="ARBA" id="ARBA00022806"/>
    </source>
</evidence>
<reference evidence="8" key="1">
    <citation type="submission" date="2016-10" db="EMBL/GenBank/DDBJ databases">
        <authorList>
            <person name="Varghese N."/>
            <person name="Submissions S."/>
        </authorList>
    </citation>
    <scope>NUCLEOTIDE SEQUENCE [LARGE SCALE GENOMIC DNA]</scope>
    <source>
        <strain evidence="8">DSM 15719</strain>
    </source>
</reference>
<dbReference type="PROSITE" id="PS51194">
    <property type="entry name" value="HELICASE_CTER"/>
    <property type="match status" value="1"/>
</dbReference>
<dbReference type="RefSeq" id="WP_074722629.1">
    <property type="nucleotide sequence ID" value="NZ_CBCRVS010000012.1"/>
</dbReference>
<proteinExistence type="predicted"/>
<dbReference type="InterPro" id="IPR014001">
    <property type="entry name" value="Helicase_ATP-bd"/>
</dbReference>
<evidence type="ECO:0000313" key="7">
    <source>
        <dbReference type="EMBL" id="SEQ67927.1"/>
    </source>
</evidence>
<dbReference type="SMART" id="SM00490">
    <property type="entry name" value="HELICc"/>
    <property type="match status" value="1"/>
</dbReference>
<name>A0A1H9I084_FLAFI</name>
<sequence>MNKEHKPGTLVNYRGRDWIVMPSDDEEVLNIKPLGGSDHEITGVYLPLKISGQEITNTEIKYPLNKDIGDFESAKLLFHASRLSFRNAAGPFRCMGKLSFRPRSYQIVPLVMSLKQEVTRLLIADDVGVGKTVEALMILKEAMERGEVERFAIICLPHLCEQWKSELKDKLDIDAEIIRSSTLGNLERRTLDQNKSVFKEFPYQVISIDYIKQSSKKGIFLTDCPEFIVVDEAHSCALPAGAKSKTQQQRYNLLHDIAENEKRHLLLLTATPHSGKDEEFRSLLGLLNKKFDKLDFENITPQQRKELSTYFVQRKRANIKRWLNEDTPFPERETKEIGYKLNTAYKNFYVEVLNFAQKITQKGENNAKGLSHYWAALALLRGVMSSPQAGLEMLKARREKQLVFDDIPETNPVFNSEDNDSDVVETDLMEQLELQTEDITTIDSLIQQVEQLMSLKNDQKAKIAVDQVKQWVNDGVYPIIFCRYIATAKYLGELLKSALPKSIDVQTITSEFADEQRKEMIDAMGKSEKRVLIATDCLSEGINLQEHFTAVLHYDLPWNPNRLEQREGRVDRYGQPADLVYAYLIWGEDNPIDTVVLKVLIKKVRDIQKATGVSIVIGDDNKSIMDTVMRELLLDPSKANFSANQTEIDFGDEISNIDKLITNQLEQAKQKAEKLRSIFAHESIDPKTIEAELKEVDEVIGDVTTVEQFVVQSCRTLGATVTKDKLGYNLDPFNLPEHLKRILPKVDNIPLSFASPTPRGRVYIGRNHKFVEQLAQLIMALAFEPKAGVGHIARAAVIQSESVQKRTTIVQFRVRNVIKEVNRNRELIAEEMYLWGYAGSLDNKEILDYTACKNLLLEAQSAVNIPHERQQQLFDEVAETYSGLKNEVQTLSQERAIHLVESHSRFKELVGGRKFEAVHPVLPPDVMGIYVLMPKPKTL</sequence>
<dbReference type="AlphaFoldDB" id="A0A1H9I084"/>
<keyword evidence="2" id="KW-0378">Hydrolase</keyword>
<dbReference type="GO" id="GO:0004386">
    <property type="term" value="F:helicase activity"/>
    <property type="evidence" value="ECO:0007669"/>
    <property type="project" value="UniProtKB-KW"/>
</dbReference>
<dbReference type="InterPro" id="IPR027417">
    <property type="entry name" value="P-loop_NTPase"/>
</dbReference>
<dbReference type="SMART" id="SM00487">
    <property type="entry name" value="DEXDc"/>
    <property type="match status" value="1"/>
</dbReference>
<dbReference type="GO" id="GO:0016787">
    <property type="term" value="F:hydrolase activity"/>
    <property type="evidence" value="ECO:0007669"/>
    <property type="project" value="UniProtKB-KW"/>
</dbReference>
<evidence type="ECO:0000256" key="2">
    <source>
        <dbReference type="ARBA" id="ARBA00022801"/>
    </source>
</evidence>
<dbReference type="PANTHER" id="PTHR45766">
    <property type="entry name" value="DNA ANNEALING HELICASE AND ENDONUCLEASE ZRANB3 FAMILY MEMBER"/>
    <property type="match status" value="1"/>
</dbReference>
<gene>
    <name evidence="7" type="ORF">SAMN05444355_103315</name>
</gene>
<feature type="domain" description="Helicase ATP-binding" evidence="5">
    <location>
        <begin position="112"/>
        <end position="290"/>
    </location>
</feature>
<feature type="domain" description="Helicase C-terminal" evidence="6">
    <location>
        <begin position="464"/>
        <end position="633"/>
    </location>
</feature>
<dbReference type="CDD" id="cd18793">
    <property type="entry name" value="SF2_C_SNF"/>
    <property type="match status" value="1"/>
</dbReference>
<dbReference type="InterPro" id="IPR049730">
    <property type="entry name" value="SNF2/RAD54-like_C"/>
</dbReference>
<dbReference type="Gene3D" id="3.40.50.300">
    <property type="entry name" value="P-loop containing nucleotide triphosphate hydrolases"/>
    <property type="match status" value="1"/>
</dbReference>
<dbReference type="InterPro" id="IPR000330">
    <property type="entry name" value="SNF2_N"/>
</dbReference>
<protein>
    <submittedName>
        <fullName evidence="7">SNF2 family N-terminal domain-containing protein</fullName>
    </submittedName>
</protein>
<organism evidence="7 8">
    <name type="scientific">Flavobacterium frigoris</name>
    <dbReference type="NCBI Taxonomy" id="229204"/>
    <lineage>
        <taxon>Bacteria</taxon>
        <taxon>Pseudomonadati</taxon>
        <taxon>Bacteroidota</taxon>
        <taxon>Flavobacteriia</taxon>
        <taxon>Flavobacteriales</taxon>
        <taxon>Flavobacteriaceae</taxon>
        <taxon>Flavobacterium</taxon>
    </lineage>
</organism>
<dbReference type="SUPFAM" id="SSF52540">
    <property type="entry name" value="P-loop containing nucleoside triphosphate hydrolases"/>
    <property type="match status" value="1"/>
</dbReference>
<dbReference type="PANTHER" id="PTHR45766:SF6">
    <property type="entry name" value="SWI_SNF-RELATED MATRIX-ASSOCIATED ACTIN-DEPENDENT REGULATOR OF CHROMATIN SUBFAMILY A-LIKE PROTEIN 1"/>
    <property type="match status" value="1"/>
</dbReference>
<dbReference type="Proteomes" id="UP000183658">
    <property type="component" value="Unassembled WGS sequence"/>
</dbReference>
<keyword evidence="8" id="KW-1185">Reference proteome</keyword>
<dbReference type="PROSITE" id="PS51192">
    <property type="entry name" value="HELICASE_ATP_BIND_1"/>
    <property type="match status" value="1"/>
</dbReference>
<dbReference type="InterPro" id="IPR057342">
    <property type="entry name" value="DEXDc_RapA"/>
</dbReference>
<dbReference type="EMBL" id="FOFZ01000003">
    <property type="protein sequence ID" value="SEQ67927.1"/>
    <property type="molecule type" value="Genomic_DNA"/>
</dbReference>
<keyword evidence="1" id="KW-0547">Nucleotide-binding</keyword>
<dbReference type="InterPro" id="IPR001650">
    <property type="entry name" value="Helicase_C-like"/>
</dbReference>
<evidence type="ECO:0000259" key="5">
    <source>
        <dbReference type="PROSITE" id="PS51192"/>
    </source>
</evidence>
<dbReference type="InterPro" id="IPR038718">
    <property type="entry name" value="SNF2-like_sf"/>
</dbReference>
<evidence type="ECO:0000256" key="1">
    <source>
        <dbReference type="ARBA" id="ARBA00022741"/>
    </source>
</evidence>
<accession>A0A1H9I084</accession>
<dbReference type="CDD" id="cd18011">
    <property type="entry name" value="DEXDc_RapA"/>
    <property type="match status" value="1"/>
</dbReference>
<dbReference type="GO" id="GO:0005524">
    <property type="term" value="F:ATP binding"/>
    <property type="evidence" value="ECO:0007669"/>
    <property type="project" value="UniProtKB-KW"/>
</dbReference>